<dbReference type="PROSITE" id="PS00383">
    <property type="entry name" value="TYR_PHOSPHATASE_1"/>
    <property type="match status" value="1"/>
</dbReference>
<dbReference type="EMBL" id="JBAWTH010000016">
    <property type="protein sequence ID" value="KAL2288411.1"/>
    <property type="molecule type" value="Genomic_DNA"/>
</dbReference>
<gene>
    <name evidence="2" type="ORF">FJTKL_03801</name>
</gene>
<dbReference type="InterPro" id="IPR016130">
    <property type="entry name" value="Tyr_Pase_AS"/>
</dbReference>
<reference evidence="2 3" key="1">
    <citation type="submission" date="2024-03" db="EMBL/GenBank/DDBJ databases">
        <title>A high-quality draft genome sequence of Diaporthe vaccinii, a causative agent of upright dieback and viscid rot disease in cranberry plants.</title>
        <authorList>
            <person name="Sarrasin M."/>
            <person name="Lang B.F."/>
            <person name="Burger G."/>
        </authorList>
    </citation>
    <scope>NUCLEOTIDE SEQUENCE [LARGE SCALE GENOMIC DNA]</scope>
    <source>
        <strain evidence="2 3">IS7</strain>
    </source>
</reference>
<comment type="caution">
    <text evidence="2">The sequence shown here is derived from an EMBL/GenBank/DDBJ whole genome shotgun (WGS) entry which is preliminary data.</text>
</comment>
<sequence length="310" mass="33211">MAAALRPLAETDVRDPIPAKVLLSALQTPPFVVVPGTFNTRDLGLLLSPGGEGGQAGGEGGAAGRIRPGFVFRTGGLEALARSRDGQAVLRDTLCVRRIFDLRSREEHERAPDPVVEGVEGVWLGDGVGAEDNPMLDLGLFVEGEGEEGYAHMYMDVLVKYSGTFREVLTSVRDRPGEAILFHCTAGRDRTGVLAGLLETLAGYDAETVRTDFLLSRIGTEVAREHLLAFAKKYSMSAEDDDDGSASFDEVPGFLNLVSLKGACWDAFADAVGTKFGGFEGYATKVLGFSKEDLAVIKKNLNEAPEKVEL</sequence>
<dbReference type="InterPro" id="IPR029021">
    <property type="entry name" value="Prot-tyrosine_phosphatase-like"/>
</dbReference>
<protein>
    <recommendedName>
        <fullName evidence="1">Tyrosine specific protein phosphatases domain-containing protein</fullName>
    </recommendedName>
</protein>
<dbReference type="EMBL" id="JBAWTH010000016">
    <property type="protein sequence ID" value="KAL2288410.1"/>
    <property type="molecule type" value="Genomic_DNA"/>
</dbReference>
<evidence type="ECO:0000313" key="3">
    <source>
        <dbReference type="Proteomes" id="UP001600888"/>
    </source>
</evidence>
<organism evidence="2 3">
    <name type="scientific">Diaporthe vaccinii</name>
    <dbReference type="NCBI Taxonomy" id="105482"/>
    <lineage>
        <taxon>Eukaryota</taxon>
        <taxon>Fungi</taxon>
        <taxon>Dikarya</taxon>
        <taxon>Ascomycota</taxon>
        <taxon>Pezizomycotina</taxon>
        <taxon>Sordariomycetes</taxon>
        <taxon>Sordariomycetidae</taxon>
        <taxon>Diaporthales</taxon>
        <taxon>Diaporthaceae</taxon>
        <taxon>Diaporthe</taxon>
        <taxon>Diaporthe eres species complex</taxon>
    </lineage>
</organism>
<name>A0ABR4F141_9PEZI</name>
<accession>A0ABR4F141</accession>
<dbReference type="Proteomes" id="UP001600888">
    <property type="component" value="Unassembled WGS sequence"/>
</dbReference>
<dbReference type="SUPFAM" id="SSF52799">
    <property type="entry name" value="(Phosphotyrosine protein) phosphatases II"/>
    <property type="match status" value="1"/>
</dbReference>
<dbReference type="Gene3D" id="3.90.190.10">
    <property type="entry name" value="Protein tyrosine phosphatase superfamily"/>
    <property type="match status" value="1"/>
</dbReference>
<dbReference type="PROSITE" id="PS50056">
    <property type="entry name" value="TYR_PHOSPHATASE_2"/>
    <property type="match status" value="1"/>
</dbReference>
<keyword evidence="3" id="KW-1185">Reference proteome</keyword>
<proteinExistence type="predicted"/>
<evidence type="ECO:0000259" key="1">
    <source>
        <dbReference type="PROSITE" id="PS50056"/>
    </source>
</evidence>
<dbReference type="InterPro" id="IPR026893">
    <property type="entry name" value="Tyr/Ser_Pase_IphP-type"/>
</dbReference>
<dbReference type="InterPro" id="IPR000387">
    <property type="entry name" value="Tyr_Pase_dom"/>
</dbReference>
<evidence type="ECO:0000313" key="2">
    <source>
        <dbReference type="EMBL" id="KAL2288411.1"/>
    </source>
</evidence>
<feature type="domain" description="Tyrosine specific protein phosphatases" evidence="1">
    <location>
        <begin position="166"/>
        <end position="228"/>
    </location>
</feature>
<dbReference type="Pfam" id="PF13350">
    <property type="entry name" value="Y_phosphatase3"/>
    <property type="match status" value="1"/>
</dbReference>